<accession>A0A0C3QNZ3</accession>
<name>A0A0C3QNZ3_9AGAM</name>
<dbReference type="Proteomes" id="UP000054248">
    <property type="component" value="Unassembled WGS sequence"/>
</dbReference>
<gene>
    <name evidence="2" type="ORF">M407DRAFT_242841</name>
</gene>
<evidence type="ECO:0000313" key="3">
    <source>
        <dbReference type="Proteomes" id="UP000054248"/>
    </source>
</evidence>
<sequence>MAMTLVEGETGAERAKSAEEVGRSGLGEGWTLMGWSDISWSGGVRSPLAMD</sequence>
<feature type="region of interest" description="Disordered" evidence="1">
    <location>
        <begin position="1"/>
        <end position="22"/>
    </location>
</feature>
<feature type="non-terminal residue" evidence="2">
    <location>
        <position position="51"/>
    </location>
</feature>
<dbReference type="HOGENOM" id="CLU_3112257_0_0_1"/>
<organism evidence="2 3">
    <name type="scientific">Tulasnella calospora MUT 4182</name>
    <dbReference type="NCBI Taxonomy" id="1051891"/>
    <lineage>
        <taxon>Eukaryota</taxon>
        <taxon>Fungi</taxon>
        <taxon>Dikarya</taxon>
        <taxon>Basidiomycota</taxon>
        <taxon>Agaricomycotina</taxon>
        <taxon>Agaricomycetes</taxon>
        <taxon>Cantharellales</taxon>
        <taxon>Tulasnellaceae</taxon>
        <taxon>Tulasnella</taxon>
    </lineage>
</organism>
<dbReference type="EMBL" id="KN822989">
    <property type="protein sequence ID" value="KIO28929.1"/>
    <property type="molecule type" value="Genomic_DNA"/>
</dbReference>
<dbReference type="AlphaFoldDB" id="A0A0C3QNZ3"/>
<protein>
    <submittedName>
        <fullName evidence="2">Uncharacterized protein</fullName>
    </submittedName>
</protein>
<evidence type="ECO:0000256" key="1">
    <source>
        <dbReference type="SAM" id="MobiDB-lite"/>
    </source>
</evidence>
<evidence type="ECO:0000313" key="2">
    <source>
        <dbReference type="EMBL" id="KIO28929.1"/>
    </source>
</evidence>
<reference evidence="3" key="2">
    <citation type="submission" date="2015-01" db="EMBL/GenBank/DDBJ databases">
        <title>Evolutionary Origins and Diversification of the Mycorrhizal Mutualists.</title>
        <authorList>
            <consortium name="DOE Joint Genome Institute"/>
            <consortium name="Mycorrhizal Genomics Consortium"/>
            <person name="Kohler A."/>
            <person name="Kuo A."/>
            <person name="Nagy L.G."/>
            <person name="Floudas D."/>
            <person name="Copeland A."/>
            <person name="Barry K.W."/>
            <person name="Cichocki N."/>
            <person name="Veneault-Fourrey C."/>
            <person name="LaButti K."/>
            <person name="Lindquist E.A."/>
            <person name="Lipzen A."/>
            <person name="Lundell T."/>
            <person name="Morin E."/>
            <person name="Murat C."/>
            <person name="Riley R."/>
            <person name="Ohm R."/>
            <person name="Sun H."/>
            <person name="Tunlid A."/>
            <person name="Henrissat B."/>
            <person name="Grigoriev I.V."/>
            <person name="Hibbett D.S."/>
            <person name="Martin F."/>
        </authorList>
    </citation>
    <scope>NUCLEOTIDE SEQUENCE [LARGE SCALE GENOMIC DNA]</scope>
    <source>
        <strain evidence="3">MUT 4182</strain>
    </source>
</reference>
<proteinExistence type="predicted"/>
<feature type="compositionally biased region" description="Basic and acidic residues" evidence="1">
    <location>
        <begin position="11"/>
        <end position="22"/>
    </location>
</feature>
<reference evidence="2 3" key="1">
    <citation type="submission" date="2014-04" db="EMBL/GenBank/DDBJ databases">
        <authorList>
            <consortium name="DOE Joint Genome Institute"/>
            <person name="Kuo A."/>
            <person name="Girlanda M."/>
            <person name="Perotto S."/>
            <person name="Kohler A."/>
            <person name="Nagy L.G."/>
            <person name="Floudas D."/>
            <person name="Copeland A."/>
            <person name="Barry K.W."/>
            <person name="Cichocki N."/>
            <person name="Veneault-Fourrey C."/>
            <person name="LaButti K."/>
            <person name="Lindquist E.A."/>
            <person name="Lipzen A."/>
            <person name="Lundell T."/>
            <person name="Morin E."/>
            <person name="Murat C."/>
            <person name="Sun H."/>
            <person name="Tunlid A."/>
            <person name="Henrissat B."/>
            <person name="Grigoriev I.V."/>
            <person name="Hibbett D.S."/>
            <person name="Martin F."/>
            <person name="Nordberg H.P."/>
            <person name="Cantor M.N."/>
            <person name="Hua S.X."/>
        </authorList>
    </citation>
    <scope>NUCLEOTIDE SEQUENCE [LARGE SCALE GENOMIC DNA]</scope>
    <source>
        <strain evidence="2 3">MUT 4182</strain>
    </source>
</reference>
<keyword evidence="3" id="KW-1185">Reference proteome</keyword>